<dbReference type="Pfam" id="PF00482">
    <property type="entry name" value="T2SSF"/>
    <property type="match status" value="1"/>
</dbReference>
<organism evidence="8 9">
    <name type="scientific">Candidatus Blautia gallistercoris</name>
    <dbReference type="NCBI Taxonomy" id="2838490"/>
    <lineage>
        <taxon>Bacteria</taxon>
        <taxon>Bacillati</taxon>
        <taxon>Bacillota</taxon>
        <taxon>Clostridia</taxon>
        <taxon>Lachnospirales</taxon>
        <taxon>Lachnospiraceae</taxon>
        <taxon>Blautia</taxon>
    </lineage>
</organism>
<protein>
    <submittedName>
        <fullName evidence="8">Type II secretion system F family protein</fullName>
    </submittedName>
</protein>
<dbReference type="Proteomes" id="UP000886817">
    <property type="component" value="Unassembled WGS sequence"/>
</dbReference>
<dbReference type="InterPro" id="IPR018076">
    <property type="entry name" value="T2SS_GspF_dom"/>
</dbReference>
<evidence type="ECO:0000256" key="1">
    <source>
        <dbReference type="ARBA" id="ARBA00004651"/>
    </source>
</evidence>
<comment type="subcellular location">
    <subcellularLocation>
        <location evidence="1">Cell membrane</location>
        <topology evidence="1">Multi-pass membrane protein</topology>
    </subcellularLocation>
</comment>
<keyword evidence="2" id="KW-1003">Cell membrane</keyword>
<feature type="transmembrane region" description="Helical" evidence="6">
    <location>
        <begin position="44"/>
        <end position="60"/>
    </location>
</feature>
<dbReference type="PANTHER" id="PTHR35007">
    <property type="entry name" value="INTEGRAL MEMBRANE PROTEIN-RELATED"/>
    <property type="match status" value="1"/>
</dbReference>
<accession>A0A9D1WJB0</accession>
<feature type="transmembrane region" description="Helical" evidence="6">
    <location>
        <begin position="21"/>
        <end position="38"/>
    </location>
</feature>
<name>A0A9D1WJB0_9FIRM</name>
<evidence type="ECO:0000256" key="6">
    <source>
        <dbReference type="SAM" id="Phobius"/>
    </source>
</evidence>
<feature type="transmembrane region" description="Helical" evidence="6">
    <location>
        <begin position="229"/>
        <end position="246"/>
    </location>
</feature>
<evidence type="ECO:0000256" key="2">
    <source>
        <dbReference type="ARBA" id="ARBA00022475"/>
    </source>
</evidence>
<comment type="caution">
    <text evidence="8">The sequence shown here is derived from an EMBL/GenBank/DDBJ whole genome shotgun (WGS) entry which is preliminary data.</text>
</comment>
<feature type="domain" description="Type II secretion system protein GspF" evidence="7">
    <location>
        <begin position="81"/>
        <end position="211"/>
    </location>
</feature>
<reference evidence="8" key="2">
    <citation type="submission" date="2021-04" db="EMBL/GenBank/DDBJ databases">
        <authorList>
            <person name="Gilroy R."/>
        </authorList>
    </citation>
    <scope>NUCLEOTIDE SEQUENCE</scope>
    <source>
        <strain evidence="8">ChiSjej1B19-8411</strain>
    </source>
</reference>
<evidence type="ECO:0000313" key="9">
    <source>
        <dbReference type="Proteomes" id="UP000886817"/>
    </source>
</evidence>
<evidence type="ECO:0000313" key="8">
    <source>
        <dbReference type="EMBL" id="HIX60261.1"/>
    </source>
</evidence>
<keyword evidence="3 6" id="KW-0812">Transmembrane</keyword>
<evidence type="ECO:0000256" key="4">
    <source>
        <dbReference type="ARBA" id="ARBA00022989"/>
    </source>
</evidence>
<sequence>MKKVIHTRKNDYSKYSFTKKEILLYLAESMALCWLINHLFYQSVWAYLFLLPVPFLFFQWKRKQKIAERKRVLHYQFKDALASLCVAVQAGYSMENAVSACARDMEKLYGQGEDIVIELHYMETQLKVSVPLEQLFTDLGTRSGIEDVENFAVIFASAKRTGGNLSSILQKTSHMMGDKIEVTKEIQATLASKKSEQMIMSAMPFVILGYMQITSPGFLQVLYGNTFGAAAMTVCLVIYFFAYWMGQKIVNIEV</sequence>
<keyword evidence="5 6" id="KW-0472">Membrane</keyword>
<dbReference type="EMBL" id="DXEX01000240">
    <property type="protein sequence ID" value="HIX60261.1"/>
    <property type="molecule type" value="Genomic_DNA"/>
</dbReference>
<dbReference type="PANTHER" id="PTHR35007:SF1">
    <property type="entry name" value="PILUS ASSEMBLY PROTEIN"/>
    <property type="match status" value="1"/>
</dbReference>
<keyword evidence="4 6" id="KW-1133">Transmembrane helix</keyword>
<gene>
    <name evidence="8" type="ORF">IAA45_11190</name>
</gene>
<evidence type="ECO:0000256" key="5">
    <source>
        <dbReference type="ARBA" id="ARBA00023136"/>
    </source>
</evidence>
<proteinExistence type="predicted"/>
<evidence type="ECO:0000256" key="3">
    <source>
        <dbReference type="ARBA" id="ARBA00022692"/>
    </source>
</evidence>
<dbReference type="GO" id="GO:0005886">
    <property type="term" value="C:plasma membrane"/>
    <property type="evidence" value="ECO:0007669"/>
    <property type="project" value="UniProtKB-SubCell"/>
</dbReference>
<evidence type="ECO:0000259" key="7">
    <source>
        <dbReference type="Pfam" id="PF00482"/>
    </source>
</evidence>
<reference evidence="8" key="1">
    <citation type="journal article" date="2021" name="PeerJ">
        <title>Extensive microbial diversity within the chicken gut microbiome revealed by metagenomics and culture.</title>
        <authorList>
            <person name="Gilroy R."/>
            <person name="Ravi A."/>
            <person name="Getino M."/>
            <person name="Pursley I."/>
            <person name="Horton D.L."/>
            <person name="Alikhan N.F."/>
            <person name="Baker D."/>
            <person name="Gharbi K."/>
            <person name="Hall N."/>
            <person name="Watson M."/>
            <person name="Adriaenssens E.M."/>
            <person name="Foster-Nyarko E."/>
            <person name="Jarju S."/>
            <person name="Secka A."/>
            <person name="Antonio M."/>
            <person name="Oren A."/>
            <person name="Chaudhuri R.R."/>
            <person name="La Ragione R."/>
            <person name="Hildebrand F."/>
            <person name="Pallen M.J."/>
        </authorList>
    </citation>
    <scope>NUCLEOTIDE SEQUENCE</scope>
    <source>
        <strain evidence="8">ChiSjej1B19-8411</strain>
    </source>
</reference>
<dbReference type="AlphaFoldDB" id="A0A9D1WJB0"/>